<reference evidence="12" key="1">
    <citation type="submission" date="2018-02" db="EMBL/GenBank/DDBJ databases">
        <title>Genome sequence of Candidatus Liberibacter europaeus.</title>
        <authorList>
            <person name="Frampton R.A."/>
            <person name="Thompson S.M."/>
            <person name="David C."/>
            <person name="Addison S.M."/>
            <person name="Smith G.R."/>
        </authorList>
    </citation>
    <scope>NUCLEOTIDE SEQUENCE [LARGE SCALE GENOMIC DNA]</scope>
</reference>
<feature type="binding site" evidence="8">
    <location>
        <position position="105"/>
    </location>
    <ligand>
        <name>carbamoyl phosphate</name>
        <dbReference type="ChEBI" id="CHEBI:58228"/>
    </ligand>
</feature>
<dbReference type="GO" id="GO:0004070">
    <property type="term" value="F:aspartate carbamoyltransferase activity"/>
    <property type="evidence" value="ECO:0007669"/>
    <property type="project" value="UniProtKB-UniRule"/>
</dbReference>
<dbReference type="GO" id="GO:0005829">
    <property type="term" value="C:cytosol"/>
    <property type="evidence" value="ECO:0007669"/>
    <property type="project" value="TreeGrafter"/>
</dbReference>
<dbReference type="SUPFAM" id="SSF53671">
    <property type="entry name" value="Aspartate/ornithine carbamoyltransferase"/>
    <property type="match status" value="1"/>
</dbReference>
<evidence type="ECO:0000256" key="6">
    <source>
        <dbReference type="ARBA" id="ARBA00043884"/>
    </source>
</evidence>
<keyword evidence="5 8" id="KW-0665">Pyrimidine biosynthesis</keyword>
<evidence type="ECO:0000313" key="12">
    <source>
        <dbReference type="Proteomes" id="UP000240811"/>
    </source>
</evidence>
<dbReference type="InterPro" id="IPR006130">
    <property type="entry name" value="Asp/Orn_carbamoylTrfase"/>
</dbReference>
<evidence type="ECO:0000313" key="11">
    <source>
        <dbReference type="EMBL" id="PTL86627.1"/>
    </source>
</evidence>
<evidence type="ECO:0000256" key="4">
    <source>
        <dbReference type="ARBA" id="ARBA00022679"/>
    </source>
</evidence>
<organism evidence="11 12">
    <name type="scientific">Candidatus Liberibacter europaeus</name>
    <dbReference type="NCBI Taxonomy" id="744859"/>
    <lineage>
        <taxon>Bacteria</taxon>
        <taxon>Pseudomonadati</taxon>
        <taxon>Pseudomonadota</taxon>
        <taxon>Alphaproteobacteria</taxon>
        <taxon>Hyphomicrobiales</taxon>
        <taxon>Rhizobiaceae</taxon>
        <taxon>Liberibacter</taxon>
    </lineage>
</organism>
<dbReference type="NCBIfam" id="NF002032">
    <property type="entry name" value="PRK00856.1"/>
    <property type="match status" value="1"/>
</dbReference>
<dbReference type="PRINTS" id="PR00101">
    <property type="entry name" value="ATCASE"/>
</dbReference>
<dbReference type="UniPathway" id="UPA00070">
    <property type="reaction ID" value="UER00116"/>
</dbReference>
<dbReference type="GO" id="GO:0006207">
    <property type="term" value="P:'de novo' pyrimidine nucleobase biosynthetic process"/>
    <property type="evidence" value="ECO:0007669"/>
    <property type="project" value="InterPro"/>
</dbReference>
<comment type="caution">
    <text evidence="11">The sequence shown here is derived from an EMBL/GenBank/DDBJ whole genome shotgun (WGS) entry which is preliminary data.</text>
</comment>
<feature type="binding site" evidence="8">
    <location>
        <position position="263"/>
    </location>
    <ligand>
        <name>carbamoyl phosphate</name>
        <dbReference type="ChEBI" id="CHEBI:58228"/>
    </ligand>
</feature>
<feature type="domain" description="Aspartate/ornithine carbamoyltransferase carbamoyl-P binding" evidence="10">
    <location>
        <begin position="8"/>
        <end position="146"/>
    </location>
</feature>
<dbReference type="HAMAP" id="MF_00001">
    <property type="entry name" value="Asp_carb_tr"/>
    <property type="match status" value="1"/>
</dbReference>
<protein>
    <recommendedName>
        <fullName evidence="8">Aspartate carbamoyltransferase</fullName>
        <ecNumber evidence="8">2.1.3.2</ecNumber>
    </recommendedName>
    <alternativeName>
        <fullName evidence="8">Aspartate transcarbamylase</fullName>
        <shortName evidence="8">ATCase</shortName>
    </alternativeName>
</protein>
<dbReference type="Pfam" id="PF00185">
    <property type="entry name" value="OTCace"/>
    <property type="match status" value="1"/>
</dbReference>
<dbReference type="AlphaFoldDB" id="A0A2T4VXX3"/>
<feature type="binding site" evidence="8">
    <location>
        <position position="134"/>
    </location>
    <ligand>
        <name>carbamoyl phosphate</name>
        <dbReference type="ChEBI" id="CHEBI:58228"/>
    </ligand>
</feature>
<feature type="binding site" evidence="8">
    <location>
        <position position="221"/>
    </location>
    <ligand>
        <name>L-aspartate</name>
        <dbReference type="ChEBI" id="CHEBI:29991"/>
    </ligand>
</feature>
<keyword evidence="4 8" id="KW-0808">Transferase</keyword>
<evidence type="ECO:0000256" key="5">
    <source>
        <dbReference type="ARBA" id="ARBA00022975"/>
    </source>
</evidence>
<evidence type="ECO:0000259" key="10">
    <source>
        <dbReference type="Pfam" id="PF02729"/>
    </source>
</evidence>
<comment type="function">
    <text evidence="1">Reversibly catalyzes the transfer of the carbamoyl group from carbamoyl phosphate (CP) to the N(epsilon) atom of ornithine (ORN) to produce L-citrulline.</text>
</comment>
<dbReference type="NCBIfam" id="TIGR00670">
    <property type="entry name" value="asp_carb_tr"/>
    <property type="match status" value="1"/>
</dbReference>
<feature type="binding site" evidence="8">
    <location>
        <position position="167"/>
    </location>
    <ligand>
        <name>L-aspartate</name>
        <dbReference type="ChEBI" id="CHEBI:29991"/>
    </ligand>
</feature>
<evidence type="ECO:0000256" key="1">
    <source>
        <dbReference type="ARBA" id="ARBA00003822"/>
    </source>
</evidence>
<evidence type="ECO:0000256" key="8">
    <source>
        <dbReference type="HAMAP-Rule" id="MF_00001"/>
    </source>
</evidence>
<feature type="binding site" evidence="8">
    <location>
        <position position="137"/>
    </location>
    <ligand>
        <name>carbamoyl phosphate</name>
        <dbReference type="ChEBI" id="CHEBI:58228"/>
    </ligand>
</feature>
<dbReference type="PRINTS" id="PR00100">
    <property type="entry name" value="AOTCASE"/>
</dbReference>
<dbReference type="InterPro" id="IPR006131">
    <property type="entry name" value="Asp_carbamoyltransf_Asp/Orn-bd"/>
</dbReference>
<dbReference type="Pfam" id="PF02729">
    <property type="entry name" value="OTCace_N"/>
    <property type="match status" value="1"/>
</dbReference>
<dbReference type="InterPro" id="IPR036901">
    <property type="entry name" value="Asp/Orn_carbamoylTrfase_sf"/>
</dbReference>
<feature type="domain" description="Aspartate/ornithine carbamoyltransferase Asp/Orn-binding" evidence="9">
    <location>
        <begin position="154"/>
        <end position="298"/>
    </location>
</feature>
<dbReference type="InterPro" id="IPR002082">
    <property type="entry name" value="Asp_carbamoyltransf"/>
</dbReference>
<proteinExistence type="inferred from homology"/>
<comment type="subunit">
    <text evidence="8">Heterododecamer (2C3:3R2) of six catalytic PyrB chains organized as two trimers (C3), and six regulatory PyrI chains organized as three dimers (R2).</text>
</comment>
<sequence>MYFFPLYNFVSVKDLTVQDINYLLDRANEYLQNNKLNETLSGLTQINLFLEPSTRTQTSFEIAGKRLGLNVVNININNSSMKKGEGLADTVTTLNSTRPNIIVVRHPCSGAINSLIQKIKGTAIINAGDGIHEHPTQAILDAFAIRHFKGQISNLCIAICGDIMHSRVANSNIILLNTMGARVRIIAPPTLIPNNISDMGVKVFHDMKEGLRDVDVIMMLRIQHERITDSSMPSMREYSYIYSLNETNIKYAKKDAIVMHPGPVNRNCEISSNVVDGSQSIIQNQVEMGIAIRMAIIKELVTNQNNIAKKKI</sequence>
<evidence type="ECO:0000259" key="9">
    <source>
        <dbReference type="Pfam" id="PF00185"/>
    </source>
</evidence>
<feature type="binding site" evidence="8">
    <location>
        <position position="83"/>
    </location>
    <ligand>
        <name>L-aspartate</name>
        <dbReference type="ChEBI" id="CHEBI:29991"/>
    </ligand>
</feature>
<dbReference type="EMBL" id="PSQJ01000002">
    <property type="protein sequence ID" value="PTL86627.1"/>
    <property type="molecule type" value="Genomic_DNA"/>
</dbReference>
<dbReference type="GO" id="GO:0006520">
    <property type="term" value="P:amino acid metabolic process"/>
    <property type="evidence" value="ECO:0007669"/>
    <property type="project" value="InterPro"/>
</dbReference>
<comment type="pathway">
    <text evidence="2 8">Pyrimidine metabolism; UMP biosynthesis via de novo pathway; (S)-dihydroorotate from bicarbonate: step 2/3.</text>
</comment>
<dbReference type="PANTHER" id="PTHR45753">
    <property type="entry name" value="ORNITHINE CARBAMOYLTRANSFERASE, MITOCHONDRIAL"/>
    <property type="match status" value="1"/>
</dbReference>
<accession>A0A2T4VXX3</accession>
<comment type="function">
    <text evidence="6 8">Catalyzes the condensation of carbamoyl phosphate and aspartate to form carbamoyl aspartate and inorganic phosphate, the committed step in the de novo pyrimidine nucleotide biosynthesis pathway.</text>
</comment>
<dbReference type="GO" id="GO:0016597">
    <property type="term" value="F:amino acid binding"/>
    <property type="evidence" value="ECO:0007669"/>
    <property type="project" value="InterPro"/>
</dbReference>
<dbReference type="Proteomes" id="UP000240811">
    <property type="component" value="Unassembled WGS sequence"/>
</dbReference>
<evidence type="ECO:0000256" key="3">
    <source>
        <dbReference type="ARBA" id="ARBA00008896"/>
    </source>
</evidence>
<evidence type="ECO:0000256" key="2">
    <source>
        <dbReference type="ARBA" id="ARBA00004852"/>
    </source>
</evidence>
<evidence type="ECO:0000256" key="7">
    <source>
        <dbReference type="ARBA" id="ARBA00048859"/>
    </source>
</evidence>
<dbReference type="InterPro" id="IPR006132">
    <property type="entry name" value="Asp/Orn_carbamoyltranf_P-bd"/>
</dbReference>
<comment type="similarity">
    <text evidence="3 8">Belongs to the aspartate/ornithine carbamoyltransferase superfamily. ATCase family.</text>
</comment>
<dbReference type="PANTHER" id="PTHR45753:SF6">
    <property type="entry name" value="ASPARTATE CARBAMOYLTRANSFERASE"/>
    <property type="match status" value="1"/>
</dbReference>
<dbReference type="Gene3D" id="3.40.50.1370">
    <property type="entry name" value="Aspartate/ornithine carbamoyltransferase"/>
    <property type="match status" value="2"/>
</dbReference>
<dbReference type="FunFam" id="3.40.50.1370:FF:000007">
    <property type="entry name" value="Aspartate carbamoyltransferase"/>
    <property type="match status" value="1"/>
</dbReference>
<feature type="binding site" evidence="8">
    <location>
        <position position="56"/>
    </location>
    <ligand>
        <name>carbamoyl phosphate</name>
        <dbReference type="ChEBI" id="CHEBI:58228"/>
    </ligand>
</feature>
<dbReference type="EC" id="2.1.3.2" evidence="8"/>
<feature type="binding site" evidence="8">
    <location>
        <position position="55"/>
    </location>
    <ligand>
        <name>carbamoyl phosphate</name>
        <dbReference type="ChEBI" id="CHEBI:58228"/>
    </ligand>
</feature>
<gene>
    <name evidence="8 11" type="primary">pyrB</name>
    <name evidence="11" type="ORF">C4617_02085</name>
</gene>
<name>A0A2T4VXX3_9HYPH</name>
<feature type="binding site" evidence="8">
    <location>
        <position position="262"/>
    </location>
    <ligand>
        <name>carbamoyl phosphate</name>
        <dbReference type="ChEBI" id="CHEBI:58228"/>
    </ligand>
</feature>
<dbReference type="GO" id="GO:0044205">
    <property type="term" value="P:'de novo' UMP biosynthetic process"/>
    <property type="evidence" value="ECO:0007669"/>
    <property type="project" value="UniProtKB-UniRule"/>
</dbReference>
<dbReference type="PROSITE" id="PS00097">
    <property type="entry name" value="CARBAMOYLTRANSFERASE"/>
    <property type="match status" value="1"/>
</dbReference>
<comment type="catalytic activity">
    <reaction evidence="7 8">
        <text>carbamoyl phosphate + L-aspartate = N-carbamoyl-L-aspartate + phosphate + H(+)</text>
        <dbReference type="Rhea" id="RHEA:20013"/>
        <dbReference type="ChEBI" id="CHEBI:15378"/>
        <dbReference type="ChEBI" id="CHEBI:29991"/>
        <dbReference type="ChEBI" id="CHEBI:32814"/>
        <dbReference type="ChEBI" id="CHEBI:43474"/>
        <dbReference type="ChEBI" id="CHEBI:58228"/>
        <dbReference type="EC" id="2.1.3.2"/>
    </reaction>
</comment>